<dbReference type="EMBL" id="CADIJO010000012">
    <property type="protein sequence ID" value="CAB3716669.1"/>
    <property type="molecule type" value="Genomic_DNA"/>
</dbReference>
<dbReference type="AlphaFoldDB" id="A0A6S7B4H2"/>
<evidence type="ECO:0000256" key="2">
    <source>
        <dbReference type="ARBA" id="ARBA00023002"/>
    </source>
</evidence>
<dbReference type="SUPFAM" id="SSF89733">
    <property type="entry name" value="L-sulfolactate dehydrogenase-like"/>
    <property type="match status" value="1"/>
</dbReference>
<comment type="similarity">
    <text evidence="1">Belongs to the LDH2/MDH2 oxidoreductase family.</text>
</comment>
<gene>
    <name evidence="3" type="primary">yjmC_2</name>
    <name evidence="3" type="ORF">LMG3458_03597</name>
</gene>
<evidence type="ECO:0000256" key="1">
    <source>
        <dbReference type="ARBA" id="ARBA00006056"/>
    </source>
</evidence>
<dbReference type="InterPro" id="IPR003767">
    <property type="entry name" value="Malate/L-lactate_DH-like"/>
</dbReference>
<proteinExistence type="inferred from homology"/>
<name>A0A6S7B4H2_9BURK</name>
<dbReference type="GO" id="GO:0016491">
    <property type="term" value="F:oxidoreductase activity"/>
    <property type="evidence" value="ECO:0007669"/>
    <property type="project" value="UniProtKB-KW"/>
</dbReference>
<dbReference type="Gene3D" id="1.10.1530.10">
    <property type="match status" value="1"/>
</dbReference>
<protein>
    <submittedName>
        <fullName evidence="3">Putative oxidoreductase YjmC</fullName>
        <ecNumber evidence="3">1.1.1.-</ecNumber>
    </submittedName>
</protein>
<dbReference type="PANTHER" id="PTHR11091">
    <property type="entry name" value="OXIDOREDUCTASE-RELATED"/>
    <property type="match status" value="1"/>
</dbReference>
<reference evidence="3 4" key="1">
    <citation type="submission" date="2020-04" db="EMBL/GenBank/DDBJ databases">
        <authorList>
            <person name="De Canck E."/>
        </authorList>
    </citation>
    <scope>NUCLEOTIDE SEQUENCE [LARGE SCALE GENOMIC DNA]</scope>
    <source>
        <strain evidence="3 4">LMG 3458</strain>
    </source>
</reference>
<dbReference type="PANTHER" id="PTHR11091:SF0">
    <property type="entry name" value="MALATE DEHYDROGENASE"/>
    <property type="match status" value="1"/>
</dbReference>
<dbReference type="Proteomes" id="UP000494111">
    <property type="component" value="Unassembled WGS sequence"/>
</dbReference>
<accession>A0A6S7B4H2</accession>
<evidence type="ECO:0000313" key="4">
    <source>
        <dbReference type="Proteomes" id="UP000494111"/>
    </source>
</evidence>
<dbReference type="InterPro" id="IPR043143">
    <property type="entry name" value="Mal/L-sulf/L-lact_DH-like_NADP"/>
</dbReference>
<dbReference type="InterPro" id="IPR043144">
    <property type="entry name" value="Mal/L-sulf/L-lact_DH-like_ah"/>
</dbReference>
<dbReference type="InterPro" id="IPR036111">
    <property type="entry name" value="Mal/L-sulfo/L-lacto_DH-like_sf"/>
</dbReference>
<evidence type="ECO:0000313" key="3">
    <source>
        <dbReference type="EMBL" id="CAB3716669.1"/>
    </source>
</evidence>
<dbReference type="Gene3D" id="3.30.1370.60">
    <property type="entry name" value="Hypothetical oxidoreductase yiak, domain 2"/>
    <property type="match status" value="1"/>
</dbReference>
<keyword evidence="2 3" id="KW-0560">Oxidoreductase</keyword>
<dbReference type="RefSeq" id="WP_217481185.1">
    <property type="nucleotide sequence ID" value="NZ_CADIJO010000012.1"/>
</dbReference>
<sequence length="368" mass="38081">MQGKGSAITAASAGQVREQILVVLQAWGMAPDLAAVTAGLMAETDLLGIDSHGISMLPAYEEKWRAGSLKLDARPRLVRDGGASALLDGMGGLGYPVSAQAMNLAVDKALEHGVGAVSVCNSHHFGAAGVYARIAVERGVVGLVTSSANGVIMVPTRGAMPMLGTNPIAFGAPAASNEPFVLDMATTTVAANKVKVYDFLGKPLPPGWAVDGQGAAVTAADSAMQFIFKRPEGGLTPLGGTAAMSSHKGYGLAMMAQILGGTLSGSALAARRNVTRRPGEPDDVGHFFLALNPDAFRAAGSFESDMDDLIDTLHDTPPAQPDEPVLVAGEPETAERERRRVHGIPIPAALATRLRDICQRAGAPYLLD</sequence>
<organism evidence="3 4">
    <name type="scientific">Achromobacter deleyi</name>
    <dbReference type="NCBI Taxonomy" id="1353891"/>
    <lineage>
        <taxon>Bacteria</taxon>
        <taxon>Pseudomonadati</taxon>
        <taxon>Pseudomonadota</taxon>
        <taxon>Betaproteobacteria</taxon>
        <taxon>Burkholderiales</taxon>
        <taxon>Alcaligenaceae</taxon>
        <taxon>Achromobacter</taxon>
    </lineage>
</organism>
<dbReference type="Pfam" id="PF02615">
    <property type="entry name" value="Ldh_2"/>
    <property type="match status" value="1"/>
</dbReference>
<dbReference type="EC" id="1.1.1.-" evidence="3"/>